<dbReference type="SMART" id="SM00382">
    <property type="entry name" value="AAA"/>
    <property type="match status" value="1"/>
</dbReference>
<dbReference type="PANTHER" id="PTHR42711:SF17">
    <property type="entry name" value="ABC TRANSPORTER ATP-BINDING PROTEIN"/>
    <property type="match status" value="1"/>
</dbReference>
<dbReference type="InterPro" id="IPR027417">
    <property type="entry name" value="P-loop_NTPase"/>
</dbReference>
<dbReference type="EC" id="3.6.3.-" evidence="5"/>
<dbReference type="GO" id="GO:0016887">
    <property type="term" value="F:ATP hydrolysis activity"/>
    <property type="evidence" value="ECO:0007669"/>
    <property type="project" value="InterPro"/>
</dbReference>
<name>A0A399EGS3_9DEIN</name>
<dbReference type="InterPro" id="IPR003439">
    <property type="entry name" value="ABC_transporter-like_ATP-bd"/>
</dbReference>
<dbReference type="RefSeq" id="WP_119315426.1">
    <property type="nucleotide sequence ID" value="NZ_QXDL01000099.1"/>
</dbReference>
<evidence type="ECO:0000259" key="4">
    <source>
        <dbReference type="PROSITE" id="PS50893"/>
    </source>
</evidence>
<organism evidence="5 6">
    <name type="scientific">Calidithermus terrae</name>
    <dbReference type="NCBI Taxonomy" id="1408545"/>
    <lineage>
        <taxon>Bacteria</taxon>
        <taxon>Thermotogati</taxon>
        <taxon>Deinococcota</taxon>
        <taxon>Deinococci</taxon>
        <taxon>Thermales</taxon>
        <taxon>Thermaceae</taxon>
        <taxon>Calidithermus</taxon>
    </lineage>
</organism>
<protein>
    <submittedName>
        <fullName evidence="5">Daunorubicin/doxorubicin resistance ATP-binding protein DrrA</fullName>
        <ecNumber evidence="5">3.6.3.-</ecNumber>
    </submittedName>
</protein>
<reference evidence="5 6" key="1">
    <citation type="submission" date="2018-08" db="EMBL/GenBank/DDBJ databases">
        <title>Meiothermus terrae DSM 26712 genome sequencing project.</title>
        <authorList>
            <person name="Da Costa M.S."/>
            <person name="Albuquerque L."/>
            <person name="Raposo P."/>
            <person name="Froufe H.J.C."/>
            <person name="Barroso C.S."/>
            <person name="Egas C."/>
        </authorList>
    </citation>
    <scope>NUCLEOTIDE SEQUENCE [LARGE SCALE GENOMIC DNA]</scope>
    <source>
        <strain evidence="5 6">DSM 26712</strain>
    </source>
</reference>
<dbReference type="OrthoDB" id="24472at2"/>
<evidence type="ECO:0000256" key="2">
    <source>
        <dbReference type="ARBA" id="ARBA00022741"/>
    </source>
</evidence>
<proteinExistence type="predicted"/>
<keyword evidence="6" id="KW-1185">Reference proteome</keyword>
<dbReference type="CDD" id="cd03230">
    <property type="entry name" value="ABC_DR_subfamily_A"/>
    <property type="match status" value="1"/>
</dbReference>
<keyword evidence="5" id="KW-0378">Hydrolase</keyword>
<gene>
    <name evidence="5" type="primary">drrA_5</name>
    <name evidence="5" type="ORF">Mterra_02388</name>
</gene>
<dbReference type="SUPFAM" id="SSF52540">
    <property type="entry name" value="P-loop containing nucleoside triphosphate hydrolases"/>
    <property type="match status" value="1"/>
</dbReference>
<sequence length="294" mass="32408">MNVIEMQGVSKRYGKLEALRGVSLEVGAGEVVAFLGPNGAGKTTAISIMLGQKLPDSGTVRLFGHRPDLPEARGRVGVMLQESGLPQSLTVEEIVELFARYYPYRLPTQEVLERADLLEKRRAQVSQLSGGQKQRLYFALAVVGDPDLIFLDEPTVAMDVEARRAFWEQVRGFAALGKTILFSTHYLEEADANADRVVVLHQGRVLHSGTPAQVKRRVAAKTVRLRTDAPLERLQALPGAQRLEQENGHVLVYSNEPEAFLGELVRRGYSMSDLTVKDTDLEAAFVSLTGRLEA</sequence>
<accession>A0A399EGS3</accession>
<evidence type="ECO:0000256" key="1">
    <source>
        <dbReference type="ARBA" id="ARBA00022448"/>
    </source>
</evidence>
<evidence type="ECO:0000313" key="6">
    <source>
        <dbReference type="Proteomes" id="UP000265715"/>
    </source>
</evidence>
<evidence type="ECO:0000313" key="5">
    <source>
        <dbReference type="EMBL" id="RIH83148.1"/>
    </source>
</evidence>
<dbReference type="EMBL" id="QXDL01000099">
    <property type="protein sequence ID" value="RIH83148.1"/>
    <property type="molecule type" value="Genomic_DNA"/>
</dbReference>
<dbReference type="Proteomes" id="UP000265715">
    <property type="component" value="Unassembled WGS sequence"/>
</dbReference>
<keyword evidence="2" id="KW-0547">Nucleotide-binding</keyword>
<evidence type="ECO:0000256" key="3">
    <source>
        <dbReference type="ARBA" id="ARBA00022840"/>
    </source>
</evidence>
<comment type="caution">
    <text evidence="5">The sequence shown here is derived from an EMBL/GenBank/DDBJ whole genome shotgun (WGS) entry which is preliminary data.</text>
</comment>
<dbReference type="PANTHER" id="PTHR42711">
    <property type="entry name" value="ABC TRANSPORTER ATP-BINDING PROTEIN"/>
    <property type="match status" value="1"/>
</dbReference>
<dbReference type="AlphaFoldDB" id="A0A399EGS3"/>
<keyword evidence="1" id="KW-0813">Transport</keyword>
<dbReference type="Gene3D" id="3.40.50.300">
    <property type="entry name" value="P-loop containing nucleotide triphosphate hydrolases"/>
    <property type="match status" value="1"/>
</dbReference>
<dbReference type="GO" id="GO:0005524">
    <property type="term" value="F:ATP binding"/>
    <property type="evidence" value="ECO:0007669"/>
    <property type="project" value="UniProtKB-KW"/>
</dbReference>
<feature type="domain" description="ABC transporter" evidence="4">
    <location>
        <begin position="4"/>
        <end position="227"/>
    </location>
</feature>
<dbReference type="PROSITE" id="PS50893">
    <property type="entry name" value="ABC_TRANSPORTER_2"/>
    <property type="match status" value="1"/>
</dbReference>
<dbReference type="Pfam" id="PF00005">
    <property type="entry name" value="ABC_tran"/>
    <property type="match status" value="1"/>
</dbReference>
<dbReference type="InterPro" id="IPR050763">
    <property type="entry name" value="ABC_transporter_ATP-binding"/>
</dbReference>
<dbReference type="InterPro" id="IPR003593">
    <property type="entry name" value="AAA+_ATPase"/>
</dbReference>
<keyword evidence="3 5" id="KW-0067">ATP-binding</keyword>